<dbReference type="GO" id="GO:0005737">
    <property type="term" value="C:cytoplasm"/>
    <property type="evidence" value="ECO:0007669"/>
    <property type="project" value="UniProtKB-SubCell"/>
</dbReference>
<name>A0A837NCF4_9GAMM</name>
<dbReference type="PANTHER" id="PTHR46986:SF1">
    <property type="entry name" value="ENDORIBONUCLEASE YBEY, CHLOROPLASTIC"/>
    <property type="match status" value="1"/>
</dbReference>
<dbReference type="InterPro" id="IPR020549">
    <property type="entry name" value="YbeY_CS"/>
</dbReference>
<comment type="cofactor">
    <cofactor evidence="8">
        <name>Zn(2+)</name>
        <dbReference type="ChEBI" id="CHEBI:29105"/>
    </cofactor>
    <text evidence="8">Binds 1 zinc ion.</text>
</comment>
<sequence length="161" mass="18058">MSKVTVDYQIAEGIESAPEESIIVTAVNAVADILALDKPLEMTVRVVADKEAAQLNHQFREKDYPTNVLSFPFESPVELPVQLLGDLVICQSVVEREAEEQHKSSIAHWTHMVIHGTLHLLGYDHIQEEDAVEMEALERKVMASLDHPDPYEITSNTEQTL</sequence>
<dbReference type="EMBL" id="LHSG01000002">
    <property type="protein sequence ID" value="KPD24554.1"/>
    <property type="molecule type" value="Genomic_DNA"/>
</dbReference>
<evidence type="ECO:0000256" key="4">
    <source>
        <dbReference type="ARBA" id="ARBA00022723"/>
    </source>
</evidence>
<keyword evidence="7 8" id="KW-0862">Zinc</keyword>
<keyword evidence="3 8" id="KW-0540">Nuclease</keyword>
<feature type="binding site" evidence="8">
    <location>
        <position position="119"/>
    </location>
    <ligand>
        <name>Zn(2+)</name>
        <dbReference type="ChEBI" id="CHEBI:29105"/>
        <note>catalytic</note>
    </ligand>
</feature>
<keyword evidence="6 8" id="KW-0378">Hydrolase</keyword>
<accession>A0A837NCF4</accession>
<dbReference type="Pfam" id="PF02130">
    <property type="entry name" value="YbeY"/>
    <property type="match status" value="1"/>
</dbReference>
<dbReference type="GO" id="GO:0004521">
    <property type="term" value="F:RNA endonuclease activity"/>
    <property type="evidence" value="ECO:0007669"/>
    <property type="project" value="UniProtKB-UniRule"/>
</dbReference>
<evidence type="ECO:0000256" key="5">
    <source>
        <dbReference type="ARBA" id="ARBA00022759"/>
    </source>
</evidence>
<evidence type="ECO:0000256" key="1">
    <source>
        <dbReference type="ARBA" id="ARBA00010875"/>
    </source>
</evidence>
<feature type="binding site" evidence="8">
    <location>
        <position position="115"/>
    </location>
    <ligand>
        <name>Zn(2+)</name>
        <dbReference type="ChEBI" id="CHEBI:29105"/>
        <note>catalytic</note>
    </ligand>
</feature>
<reference evidence="9 10" key="1">
    <citation type="submission" date="2015-08" db="EMBL/GenBank/DDBJ databases">
        <title>Genome sequencing and assembly of the deep-sea bacterium Idiomarina zobellii.</title>
        <authorList>
            <person name="Mithoefer S.D."/>
            <person name="Rheaume B.A."/>
            <person name="MacLea K.S."/>
        </authorList>
    </citation>
    <scope>NUCLEOTIDE SEQUENCE [LARGE SCALE GENOMIC DNA]</scope>
    <source>
        <strain evidence="9 10">KMM 231</strain>
    </source>
</reference>
<dbReference type="RefSeq" id="WP_053952789.1">
    <property type="nucleotide sequence ID" value="NZ_FNCB01000002.1"/>
</dbReference>
<dbReference type="InterPro" id="IPR023091">
    <property type="entry name" value="MetalPrtase_cat_dom_sf_prd"/>
</dbReference>
<keyword evidence="10" id="KW-1185">Reference proteome</keyword>
<keyword evidence="5 8" id="KW-0255">Endonuclease</keyword>
<dbReference type="Proteomes" id="UP000053030">
    <property type="component" value="Unassembled WGS sequence"/>
</dbReference>
<feature type="binding site" evidence="8">
    <location>
        <position position="125"/>
    </location>
    <ligand>
        <name>Zn(2+)</name>
        <dbReference type="ChEBI" id="CHEBI:29105"/>
        <note>catalytic</note>
    </ligand>
</feature>
<dbReference type="SUPFAM" id="SSF55486">
    <property type="entry name" value="Metalloproteases ('zincins'), catalytic domain"/>
    <property type="match status" value="1"/>
</dbReference>
<dbReference type="AlphaFoldDB" id="A0A837NCF4"/>
<proteinExistence type="inferred from homology"/>
<dbReference type="OrthoDB" id="9807740at2"/>
<evidence type="ECO:0000313" key="10">
    <source>
        <dbReference type="Proteomes" id="UP000053030"/>
    </source>
</evidence>
<comment type="caution">
    <text evidence="9">The sequence shown here is derived from an EMBL/GenBank/DDBJ whole genome shotgun (WGS) entry which is preliminary data.</text>
</comment>
<evidence type="ECO:0000256" key="8">
    <source>
        <dbReference type="HAMAP-Rule" id="MF_00009"/>
    </source>
</evidence>
<dbReference type="GO" id="GO:0008270">
    <property type="term" value="F:zinc ion binding"/>
    <property type="evidence" value="ECO:0007669"/>
    <property type="project" value="UniProtKB-UniRule"/>
</dbReference>
<dbReference type="GO" id="GO:0006364">
    <property type="term" value="P:rRNA processing"/>
    <property type="evidence" value="ECO:0007669"/>
    <property type="project" value="UniProtKB-UniRule"/>
</dbReference>
<evidence type="ECO:0000256" key="6">
    <source>
        <dbReference type="ARBA" id="ARBA00022801"/>
    </source>
</evidence>
<dbReference type="HAMAP" id="MF_00009">
    <property type="entry name" value="Endoribonucl_YbeY"/>
    <property type="match status" value="1"/>
</dbReference>
<evidence type="ECO:0000256" key="2">
    <source>
        <dbReference type="ARBA" id="ARBA00022517"/>
    </source>
</evidence>
<keyword evidence="2 8" id="KW-0690">Ribosome biogenesis</keyword>
<evidence type="ECO:0000313" key="9">
    <source>
        <dbReference type="EMBL" id="KPD24554.1"/>
    </source>
</evidence>
<comment type="similarity">
    <text evidence="1 8">Belongs to the endoribonuclease YbeY family.</text>
</comment>
<keyword evidence="4 8" id="KW-0479">Metal-binding</keyword>
<evidence type="ECO:0000256" key="3">
    <source>
        <dbReference type="ARBA" id="ARBA00022722"/>
    </source>
</evidence>
<dbReference type="PROSITE" id="PS01306">
    <property type="entry name" value="UPF0054"/>
    <property type="match status" value="1"/>
</dbReference>
<keyword evidence="8" id="KW-0698">rRNA processing</keyword>
<comment type="subcellular location">
    <subcellularLocation>
        <location evidence="8">Cytoplasm</location>
    </subcellularLocation>
</comment>
<keyword evidence="8" id="KW-0963">Cytoplasm</keyword>
<dbReference type="Gene3D" id="3.40.390.30">
    <property type="entry name" value="Metalloproteases ('zincins'), catalytic domain"/>
    <property type="match status" value="1"/>
</dbReference>
<dbReference type="GO" id="GO:0004222">
    <property type="term" value="F:metalloendopeptidase activity"/>
    <property type="evidence" value="ECO:0007669"/>
    <property type="project" value="InterPro"/>
</dbReference>
<protein>
    <recommendedName>
        <fullName evidence="8">Endoribonuclease YbeY</fullName>
        <ecNumber evidence="8">3.1.-.-</ecNumber>
    </recommendedName>
</protein>
<evidence type="ECO:0000256" key="7">
    <source>
        <dbReference type="ARBA" id="ARBA00022833"/>
    </source>
</evidence>
<dbReference type="InterPro" id="IPR002036">
    <property type="entry name" value="YbeY"/>
</dbReference>
<dbReference type="EC" id="3.1.-.-" evidence="8"/>
<comment type="function">
    <text evidence="8">Single strand-specific metallo-endoribonuclease involved in late-stage 70S ribosome quality control and in maturation of the 3' terminus of the 16S rRNA.</text>
</comment>
<dbReference type="PANTHER" id="PTHR46986">
    <property type="entry name" value="ENDORIBONUCLEASE YBEY, CHLOROPLASTIC"/>
    <property type="match status" value="1"/>
</dbReference>
<dbReference type="NCBIfam" id="TIGR00043">
    <property type="entry name" value="rRNA maturation RNase YbeY"/>
    <property type="match status" value="1"/>
</dbReference>
<gene>
    <name evidence="8" type="primary">ybeY</name>
    <name evidence="9" type="ORF">AFK76_02815</name>
</gene>
<organism evidence="9 10">
    <name type="scientific">Idiomarina zobellii</name>
    <dbReference type="NCBI Taxonomy" id="86103"/>
    <lineage>
        <taxon>Bacteria</taxon>
        <taxon>Pseudomonadati</taxon>
        <taxon>Pseudomonadota</taxon>
        <taxon>Gammaproteobacteria</taxon>
        <taxon>Alteromonadales</taxon>
        <taxon>Idiomarinaceae</taxon>
        <taxon>Idiomarina</taxon>
    </lineage>
</organism>